<feature type="domain" description="Phosphatidic acid phosphatase type 2/haloperoxidase" evidence="2">
    <location>
        <begin position="77"/>
        <end position="189"/>
    </location>
</feature>
<evidence type="ECO:0000313" key="4">
    <source>
        <dbReference type="Proteomes" id="UP000317982"/>
    </source>
</evidence>
<keyword evidence="4" id="KW-1185">Reference proteome</keyword>
<dbReference type="EMBL" id="VIRS01000029">
    <property type="protein sequence ID" value="TQS41182.1"/>
    <property type="molecule type" value="Genomic_DNA"/>
</dbReference>
<evidence type="ECO:0000313" key="3">
    <source>
        <dbReference type="EMBL" id="TQS41182.1"/>
    </source>
</evidence>
<dbReference type="Proteomes" id="UP000317982">
    <property type="component" value="Unassembled WGS sequence"/>
</dbReference>
<name>A0A545AIN2_9ACTN</name>
<feature type="transmembrane region" description="Helical" evidence="1">
    <location>
        <begin position="48"/>
        <end position="67"/>
    </location>
</feature>
<accession>A0A545AIN2</accession>
<dbReference type="InterPro" id="IPR036938">
    <property type="entry name" value="PAP2/HPO_sf"/>
</dbReference>
<protein>
    <submittedName>
        <fullName evidence="3">Phosphatase PAP2 family protein</fullName>
    </submittedName>
</protein>
<gene>
    <name evidence="3" type="ORF">FL583_31110</name>
</gene>
<feature type="transmembrane region" description="Helical" evidence="1">
    <location>
        <begin position="172"/>
        <end position="188"/>
    </location>
</feature>
<dbReference type="Gene3D" id="1.20.144.10">
    <property type="entry name" value="Phosphatidic acid phosphatase type 2/haloperoxidase"/>
    <property type="match status" value="1"/>
</dbReference>
<organism evidence="3 4">
    <name type="scientific">Cryptosporangium phraense</name>
    <dbReference type="NCBI Taxonomy" id="2593070"/>
    <lineage>
        <taxon>Bacteria</taxon>
        <taxon>Bacillati</taxon>
        <taxon>Actinomycetota</taxon>
        <taxon>Actinomycetes</taxon>
        <taxon>Cryptosporangiales</taxon>
        <taxon>Cryptosporangiaceae</taxon>
        <taxon>Cryptosporangium</taxon>
    </lineage>
</organism>
<proteinExistence type="predicted"/>
<dbReference type="InterPro" id="IPR000326">
    <property type="entry name" value="PAP2/HPO"/>
</dbReference>
<comment type="caution">
    <text evidence="3">The sequence shown here is derived from an EMBL/GenBank/DDBJ whole genome shotgun (WGS) entry which is preliminary data.</text>
</comment>
<dbReference type="SUPFAM" id="SSF48317">
    <property type="entry name" value="Acid phosphatase/Vanadium-dependent haloperoxidase"/>
    <property type="match status" value="1"/>
</dbReference>
<sequence>MLAAGFVALTAALVWWPPILDVDRAVRDWADAHRPHWLHTILVGFDLLGQRGIALPLVLVVAAVLSIRWRTPRPLALAVVAGAVNSVLIEVLKQWTSRGAPHHGSIAMFSGDPAVEYPSGHVSNGLVYYAVLAFLVAWPPVARAVLRWLPGVLVFVGTTYLGWHWLTDSVGGYLLGLLQVLLLTRLRWPHRETG</sequence>
<dbReference type="AlphaFoldDB" id="A0A545AIN2"/>
<dbReference type="OrthoDB" id="5289372at2"/>
<evidence type="ECO:0000256" key="1">
    <source>
        <dbReference type="SAM" id="Phobius"/>
    </source>
</evidence>
<keyword evidence="1" id="KW-0812">Transmembrane</keyword>
<feature type="transmembrane region" description="Helical" evidence="1">
    <location>
        <begin position="125"/>
        <end position="141"/>
    </location>
</feature>
<reference evidence="3 4" key="1">
    <citation type="submission" date="2019-07" db="EMBL/GenBank/DDBJ databases">
        <title>Cryptosporangium phraense sp. nov., isolated from plant litter.</title>
        <authorList>
            <person name="Suriyachadkun C."/>
        </authorList>
    </citation>
    <scope>NUCLEOTIDE SEQUENCE [LARGE SCALE GENOMIC DNA]</scope>
    <source>
        <strain evidence="3 4">A-T 5661</strain>
    </source>
</reference>
<keyword evidence="1" id="KW-0472">Membrane</keyword>
<evidence type="ECO:0000259" key="2">
    <source>
        <dbReference type="Pfam" id="PF01569"/>
    </source>
</evidence>
<keyword evidence="1" id="KW-1133">Transmembrane helix</keyword>
<dbReference type="Pfam" id="PF01569">
    <property type="entry name" value="PAP2"/>
    <property type="match status" value="1"/>
</dbReference>
<dbReference type="InParanoid" id="A0A545AIN2"/>